<dbReference type="Proteomes" id="UP000280501">
    <property type="component" value="Unassembled WGS sequence"/>
</dbReference>
<proteinExistence type="predicted"/>
<keyword evidence="3" id="KW-1185">Reference proteome</keyword>
<keyword evidence="1" id="KW-1133">Transmembrane helix</keyword>
<organism evidence="2 3">
    <name type="scientific">Myceligenerans xiligouense</name>
    <dbReference type="NCBI Taxonomy" id="253184"/>
    <lineage>
        <taxon>Bacteria</taxon>
        <taxon>Bacillati</taxon>
        <taxon>Actinomycetota</taxon>
        <taxon>Actinomycetes</taxon>
        <taxon>Micrococcales</taxon>
        <taxon>Promicromonosporaceae</taxon>
        <taxon>Myceligenerans</taxon>
    </lineage>
</organism>
<comment type="caution">
    <text evidence="2">The sequence shown here is derived from an EMBL/GenBank/DDBJ whole genome shotgun (WGS) entry which is preliminary data.</text>
</comment>
<gene>
    <name evidence="2" type="ORF">EDD34_1895</name>
</gene>
<name>A0A3N4ZN30_9MICO</name>
<evidence type="ECO:0000256" key="1">
    <source>
        <dbReference type="SAM" id="Phobius"/>
    </source>
</evidence>
<sequence length="205" mass="21511">MTLYAAAPARRTRQIFGDLFFLAWIGAWTWAGLRAQEAVLELAAPGRATADAAGGIAGQLRDVEGRIADVPLVGGDLTGPFGGMAEQADGLAAAGTSMVETVETLALAVGLAVLLIPVLLVAVIYLPLRIRFARRAGAARRTARQLAAGDTAGDVALFALRALANQPVRKLAQVADDPVAAWRAGDEDVVHRLANLELRDLGVRR</sequence>
<evidence type="ECO:0000313" key="2">
    <source>
        <dbReference type="EMBL" id="RPF21271.1"/>
    </source>
</evidence>
<keyword evidence="1" id="KW-0812">Transmembrane</keyword>
<keyword evidence="1" id="KW-0472">Membrane</keyword>
<accession>A0A3N4ZN30</accession>
<feature type="transmembrane region" description="Helical" evidence="1">
    <location>
        <begin position="15"/>
        <end position="33"/>
    </location>
</feature>
<dbReference type="EMBL" id="RKQZ01000001">
    <property type="protein sequence ID" value="RPF21271.1"/>
    <property type="molecule type" value="Genomic_DNA"/>
</dbReference>
<dbReference type="RefSeq" id="WP_123814328.1">
    <property type="nucleotide sequence ID" value="NZ_RKQZ01000001.1"/>
</dbReference>
<feature type="transmembrane region" description="Helical" evidence="1">
    <location>
        <begin position="105"/>
        <end position="126"/>
    </location>
</feature>
<protein>
    <submittedName>
        <fullName evidence="2">Uncharacterized protein</fullName>
    </submittedName>
</protein>
<evidence type="ECO:0000313" key="3">
    <source>
        <dbReference type="Proteomes" id="UP000280501"/>
    </source>
</evidence>
<dbReference type="AlphaFoldDB" id="A0A3N4ZN30"/>
<dbReference type="OrthoDB" id="5198533at2"/>
<reference evidence="2 3" key="1">
    <citation type="submission" date="2018-11" db="EMBL/GenBank/DDBJ databases">
        <title>Sequencing the genomes of 1000 actinobacteria strains.</title>
        <authorList>
            <person name="Klenk H.-P."/>
        </authorList>
    </citation>
    <scope>NUCLEOTIDE SEQUENCE [LARGE SCALE GENOMIC DNA]</scope>
    <source>
        <strain evidence="2 3">DSM 15700</strain>
    </source>
</reference>